<name>A0A841PJQ2_9BACL</name>
<evidence type="ECO:0000313" key="1">
    <source>
        <dbReference type="EMBL" id="MBB6449097.1"/>
    </source>
</evidence>
<dbReference type="Gene3D" id="2.30.30.430">
    <property type="entry name" value="Kinase associated protein B domain"/>
    <property type="match status" value="1"/>
</dbReference>
<dbReference type="InterPro" id="IPR038080">
    <property type="entry name" value="KapB_sf"/>
</dbReference>
<keyword evidence="2" id="KW-1185">Reference proteome</keyword>
<reference evidence="1 2" key="1">
    <citation type="submission" date="2020-08" db="EMBL/GenBank/DDBJ databases">
        <title>Genomic Encyclopedia of Type Strains, Phase IV (KMG-IV): sequencing the most valuable type-strain genomes for metagenomic binning, comparative biology and taxonomic classification.</title>
        <authorList>
            <person name="Goeker M."/>
        </authorList>
    </citation>
    <scope>NUCLEOTIDE SEQUENCE [LARGE SCALE GENOMIC DNA]</scope>
    <source>
        <strain evidence="1 2">DSM 21769</strain>
    </source>
</reference>
<dbReference type="Pfam" id="PF08810">
    <property type="entry name" value="KapB"/>
    <property type="match status" value="1"/>
</dbReference>
<sequence length="120" mass="14045">MIVQGKYKTGVYIGEELEQKNDQTLVKVLAVLKHPLQGDLHQGFQTDVPIFHERKALAKYEKAWIPTVTIQPYEEEIPNYNESLRSAWDDEFVKMKARDDEFGKAAVKRLEMLKDRYKFA</sequence>
<organism evidence="1 2">
    <name type="scientific">Geomicrobium halophilum</name>
    <dbReference type="NCBI Taxonomy" id="549000"/>
    <lineage>
        <taxon>Bacteria</taxon>
        <taxon>Bacillati</taxon>
        <taxon>Bacillota</taxon>
        <taxon>Bacilli</taxon>
        <taxon>Bacillales</taxon>
        <taxon>Geomicrobium</taxon>
    </lineage>
</organism>
<dbReference type="EMBL" id="JACHHJ010000001">
    <property type="protein sequence ID" value="MBB6449097.1"/>
    <property type="molecule type" value="Genomic_DNA"/>
</dbReference>
<dbReference type="AlphaFoldDB" id="A0A841PJQ2"/>
<dbReference type="SMART" id="SM01298">
    <property type="entry name" value="KapB"/>
    <property type="match status" value="1"/>
</dbReference>
<evidence type="ECO:0000313" key="2">
    <source>
        <dbReference type="Proteomes" id="UP000568839"/>
    </source>
</evidence>
<dbReference type="InterPro" id="IPR014916">
    <property type="entry name" value="KapB"/>
</dbReference>
<keyword evidence="1" id="KW-0808">Transferase</keyword>
<dbReference type="Proteomes" id="UP000568839">
    <property type="component" value="Unassembled WGS sequence"/>
</dbReference>
<comment type="caution">
    <text evidence="1">The sequence shown here is derived from an EMBL/GenBank/DDBJ whole genome shotgun (WGS) entry which is preliminary data.</text>
</comment>
<dbReference type="GO" id="GO:0016301">
    <property type="term" value="F:kinase activity"/>
    <property type="evidence" value="ECO:0007669"/>
    <property type="project" value="UniProtKB-KW"/>
</dbReference>
<protein>
    <submittedName>
        <fullName evidence="1">Kinase-associated protein B</fullName>
    </submittedName>
</protein>
<proteinExistence type="predicted"/>
<accession>A0A841PJQ2</accession>
<dbReference type="SUPFAM" id="SSF141251">
    <property type="entry name" value="Kinase-associated protein B-like"/>
    <property type="match status" value="1"/>
</dbReference>
<gene>
    <name evidence="1" type="ORF">HNR44_001046</name>
</gene>
<dbReference type="RefSeq" id="WP_184403019.1">
    <property type="nucleotide sequence ID" value="NZ_JACHHJ010000001.1"/>
</dbReference>
<keyword evidence="1" id="KW-0418">Kinase</keyword>